<dbReference type="Gene3D" id="1.25.40.420">
    <property type="match status" value="1"/>
</dbReference>
<keyword evidence="2" id="KW-0963">Cytoplasm</keyword>
<dbReference type="AlphaFoldDB" id="A0A0R3TQC6"/>
<dbReference type="InterPro" id="IPR012983">
    <property type="entry name" value="PHR"/>
</dbReference>
<feature type="compositionally biased region" description="Polar residues" evidence="3">
    <location>
        <begin position="148"/>
        <end position="170"/>
    </location>
</feature>
<dbReference type="Gene3D" id="3.30.710.10">
    <property type="entry name" value="Potassium Channel Kv1.1, Chain A"/>
    <property type="match status" value="1"/>
</dbReference>
<reference evidence="5" key="1">
    <citation type="submission" date="2017-02" db="UniProtKB">
        <authorList>
            <consortium name="WormBaseParasite"/>
        </authorList>
    </citation>
    <scope>IDENTIFICATION</scope>
</reference>
<sequence>LLNMSSESTSNSNPFTGEDESPAKNMATAKNRQRSPVLLNENFANASCLLTSSPLHFDWQSNRFCVSERVRRLFANTMLADVYFNIHYRPGCDSAPNPFIHNKYFKDLSFSSEIMVQRIPAHSFILAISSAVFEAMFYGPMSIQNSSRSAPAVSDDQSVTESTEQTMIKQTSRPLLSSPLTTSLSSSSEHMHIDSSKNLNSLEKETRRQPLVFNPSSSQINPNNPIEVHVDDVSPVAFINMLRFIYTDEIQIDASNVFQTLYVSKKYAINGMENACFEFLSQSISVENAFLVLSHANFFNEQQLAQKCLEVIDKNTARVFDTEDFLTADKDLLLNILERDTLCIRESRLFTSILKWAKAEYLRIIGTESEISSPSSTEAPQPTTSSIQSPSSNSLSRSNITASQATELPNLSNVPQDSLRQILQPLLPHIRFPQMSIEEFANLVVPSGVLCNDMVVKIFQYFIAAKNIKPELPFVKRPRCYLHDAEEVVQRFMVVDQRWDYRGTSDRIRFKVDRKIHLVGFGLYGSIHGECDYEASIEVSSCFFLLLFISINQKLRFHAKAAGLLSTACFASIG</sequence>
<feature type="compositionally biased region" description="Low complexity" evidence="3">
    <location>
        <begin position="171"/>
        <end position="188"/>
    </location>
</feature>
<dbReference type="Pfam" id="PF07707">
    <property type="entry name" value="BACK"/>
    <property type="match status" value="1"/>
</dbReference>
<dbReference type="Pfam" id="PF00651">
    <property type="entry name" value="BTB"/>
    <property type="match status" value="1"/>
</dbReference>
<accession>A0A0R3TQC6</accession>
<dbReference type="SMART" id="SM00225">
    <property type="entry name" value="BTB"/>
    <property type="match status" value="1"/>
</dbReference>
<dbReference type="SMART" id="SM00875">
    <property type="entry name" value="BACK"/>
    <property type="match status" value="1"/>
</dbReference>
<dbReference type="PANTHER" id="PTHR45774:SF3">
    <property type="entry name" value="BTB (POZ) DOMAIN-CONTAINING 2B-RELATED"/>
    <property type="match status" value="1"/>
</dbReference>
<dbReference type="InterPro" id="IPR011333">
    <property type="entry name" value="SKP1/BTB/POZ_sf"/>
</dbReference>
<dbReference type="PROSITE" id="PS50097">
    <property type="entry name" value="BTB"/>
    <property type="match status" value="1"/>
</dbReference>
<evidence type="ECO:0000313" key="5">
    <source>
        <dbReference type="WBParaSite" id="HNAJ_0000974001-mRNA-1"/>
    </source>
</evidence>
<evidence type="ECO:0000256" key="2">
    <source>
        <dbReference type="ARBA" id="ARBA00022490"/>
    </source>
</evidence>
<feature type="region of interest" description="Disordered" evidence="3">
    <location>
        <begin position="371"/>
        <end position="399"/>
    </location>
</feature>
<name>A0A0R3TQC6_RODNA</name>
<comment type="subcellular location">
    <subcellularLocation>
        <location evidence="1">Cytoplasm</location>
    </subcellularLocation>
</comment>
<feature type="region of interest" description="Disordered" evidence="3">
    <location>
        <begin position="1"/>
        <end position="31"/>
    </location>
</feature>
<protein>
    <submittedName>
        <fullName evidence="5">BTB domain-containing protein</fullName>
    </submittedName>
</protein>
<dbReference type="InterPro" id="IPR000210">
    <property type="entry name" value="BTB/POZ_dom"/>
</dbReference>
<dbReference type="GO" id="GO:0022008">
    <property type="term" value="P:neurogenesis"/>
    <property type="evidence" value="ECO:0007669"/>
    <property type="project" value="TreeGrafter"/>
</dbReference>
<dbReference type="WBParaSite" id="HNAJ_0000974001-mRNA-1">
    <property type="protein sequence ID" value="HNAJ_0000974001-mRNA-1"/>
    <property type="gene ID" value="HNAJ_0000974001"/>
</dbReference>
<dbReference type="STRING" id="102285.A0A0R3TQC6"/>
<dbReference type="InterPro" id="IPR038648">
    <property type="entry name" value="PHR_sf"/>
</dbReference>
<feature type="domain" description="BTB" evidence="4">
    <location>
        <begin position="106"/>
        <end position="254"/>
    </location>
</feature>
<dbReference type="SUPFAM" id="SSF54695">
    <property type="entry name" value="POZ domain"/>
    <property type="match status" value="1"/>
</dbReference>
<evidence type="ECO:0000259" key="4">
    <source>
        <dbReference type="PROSITE" id="PS50097"/>
    </source>
</evidence>
<dbReference type="Pfam" id="PF08005">
    <property type="entry name" value="PHR"/>
    <property type="match status" value="1"/>
</dbReference>
<evidence type="ECO:0000256" key="3">
    <source>
        <dbReference type="SAM" id="MobiDB-lite"/>
    </source>
</evidence>
<evidence type="ECO:0000256" key="1">
    <source>
        <dbReference type="ARBA" id="ARBA00004496"/>
    </source>
</evidence>
<feature type="region of interest" description="Disordered" evidence="3">
    <location>
        <begin position="148"/>
        <end position="200"/>
    </location>
</feature>
<organism evidence="5">
    <name type="scientific">Rodentolepis nana</name>
    <name type="common">Dwarf tapeworm</name>
    <name type="synonym">Hymenolepis nana</name>
    <dbReference type="NCBI Taxonomy" id="102285"/>
    <lineage>
        <taxon>Eukaryota</taxon>
        <taxon>Metazoa</taxon>
        <taxon>Spiralia</taxon>
        <taxon>Lophotrochozoa</taxon>
        <taxon>Platyhelminthes</taxon>
        <taxon>Cestoda</taxon>
        <taxon>Eucestoda</taxon>
        <taxon>Cyclophyllidea</taxon>
        <taxon>Hymenolepididae</taxon>
        <taxon>Rodentolepis</taxon>
    </lineage>
</organism>
<dbReference type="InterPro" id="IPR011705">
    <property type="entry name" value="BACK"/>
</dbReference>
<dbReference type="GO" id="GO:0005829">
    <property type="term" value="C:cytosol"/>
    <property type="evidence" value="ECO:0007669"/>
    <property type="project" value="TreeGrafter"/>
</dbReference>
<feature type="compositionally biased region" description="Polar residues" evidence="3">
    <location>
        <begin position="1"/>
        <end position="15"/>
    </location>
</feature>
<proteinExistence type="predicted"/>
<dbReference type="Gene3D" id="2.60.120.820">
    <property type="entry name" value="PHR domain"/>
    <property type="match status" value="1"/>
</dbReference>
<dbReference type="PANTHER" id="PTHR45774">
    <property type="entry name" value="BTB/POZ DOMAIN-CONTAINING"/>
    <property type="match status" value="1"/>
</dbReference>